<dbReference type="Proteomes" id="UP000276133">
    <property type="component" value="Unassembled WGS sequence"/>
</dbReference>
<gene>
    <name evidence="1" type="ORF">BpHYR1_018231</name>
</gene>
<accession>A0A3M7QWY2</accession>
<sequence length="70" mass="8495">MHVKVRYVSEFFDSEHEIDVYEMNENCYYSDYIVNVVDHISCEINKFQNGLMLLNIRLIKFLNVFPISKW</sequence>
<proteinExistence type="predicted"/>
<evidence type="ECO:0000313" key="2">
    <source>
        <dbReference type="Proteomes" id="UP000276133"/>
    </source>
</evidence>
<keyword evidence="2" id="KW-1185">Reference proteome</keyword>
<comment type="caution">
    <text evidence="1">The sequence shown here is derived from an EMBL/GenBank/DDBJ whole genome shotgun (WGS) entry which is preliminary data.</text>
</comment>
<dbReference type="AlphaFoldDB" id="A0A3M7QWY2"/>
<reference evidence="1 2" key="1">
    <citation type="journal article" date="2018" name="Sci. Rep.">
        <title>Genomic signatures of local adaptation to the degree of environmental predictability in rotifers.</title>
        <authorList>
            <person name="Franch-Gras L."/>
            <person name="Hahn C."/>
            <person name="Garcia-Roger E.M."/>
            <person name="Carmona M.J."/>
            <person name="Serra M."/>
            <person name="Gomez A."/>
        </authorList>
    </citation>
    <scope>NUCLEOTIDE SEQUENCE [LARGE SCALE GENOMIC DNA]</scope>
    <source>
        <strain evidence="1">HYR1</strain>
    </source>
</reference>
<evidence type="ECO:0000313" key="1">
    <source>
        <dbReference type="EMBL" id="RNA15621.1"/>
    </source>
</evidence>
<name>A0A3M7QWY2_BRAPC</name>
<protein>
    <submittedName>
        <fullName evidence="1">Uncharacterized protein</fullName>
    </submittedName>
</protein>
<dbReference type="EMBL" id="REGN01004917">
    <property type="protein sequence ID" value="RNA15621.1"/>
    <property type="molecule type" value="Genomic_DNA"/>
</dbReference>
<organism evidence="1 2">
    <name type="scientific">Brachionus plicatilis</name>
    <name type="common">Marine rotifer</name>
    <name type="synonym">Brachionus muelleri</name>
    <dbReference type="NCBI Taxonomy" id="10195"/>
    <lineage>
        <taxon>Eukaryota</taxon>
        <taxon>Metazoa</taxon>
        <taxon>Spiralia</taxon>
        <taxon>Gnathifera</taxon>
        <taxon>Rotifera</taxon>
        <taxon>Eurotatoria</taxon>
        <taxon>Monogononta</taxon>
        <taxon>Pseudotrocha</taxon>
        <taxon>Ploima</taxon>
        <taxon>Brachionidae</taxon>
        <taxon>Brachionus</taxon>
    </lineage>
</organism>